<dbReference type="AlphaFoldDB" id="A0A7M7KP11"/>
<dbReference type="GO" id="GO:0006511">
    <property type="term" value="P:ubiquitin-dependent protein catabolic process"/>
    <property type="evidence" value="ECO:0007669"/>
    <property type="project" value="TreeGrafter"/>
</dbReference>
<dbReference type="OrthoDB" id="6057829at2759"/>
<evidence type="ECO:0000256" key="6">
    <source>
        <dbReference type="PROSITE-ProRule" id="PRU00087"/>
    </source>
</evidence>
<dbReference type="KEGG" id="vde:111253885"/>
<dbReference type="RefSeq" id="XP_022669796.1">
    <property type="nucleotide sequence ID" value="XM_022814061.1"/>
</dbReference>
<dbReference type="EnsemblMetazoa" id="XM_022814061">
    <property type="protein sequence ID" value="XP_022669796"/>
    <property type="gene ID" value="LOC111253885"/>
</dbReference>
<dbReference type="Gene3D" id="3.30.2410.10">
    <property type="entry name" value="Hect, E3 ligase catalytic domain"/>
    <property type="match status" value="1"/>
</dbReference>
<dbReference type="InterPro" id="IPR000569">
    <property type="entry name" value="HECT_dom"/>
</dbReference>
<evidence type="ECO:0000256" key="4">
    <source>
        <dbReference type="ARBA" id="ARBA00022679"/>
    </source>
</evidence>
<evidence type="ECO:0000256" key="5">
    <source>
        <dbReference type="ARBA" id="ARBA00022786"/>
    </source>
</evidence>
<evidence type="ECO:0000259" key="8">
    <source>
        <dbReference type="PROSITE" id="PS50237"/>
    </source>
</evidence>
<dbReference type="InterPro" id="IPR035983">
    <property type="entry name" value="Hect_E3_ubiquitin_ligase"/>
</dbReference>
<feature type="domain" description="HECT" evidence="8">
    <location>
        <begin position="466"/>
        <end position="805"/>
    </location>
</feature>
<feature type="repeat" description="Filamin" evidence="6">
    <location>
        <begin position="99"/>
        <end position="178"/>
    </location>
</feature>
<dbReference type="InParanoid" id="A0A7M7KP11"/>
<keyword evidence="10" id="KW-1185">Reference proteome</keyword>
<dbReference type="InterPro" id="IPR050409">
    <property type="entry name" value="E3_ubiq-protein_ligase"/>
</dbReference>
<dbReference type="PROSITE" id="PS50194">
    <property type="entry name" value="FILAMIN_REPEAT"/>
    <property type="match status" value="1"/>
</dbReference>
<dbReference type="GO" id="GO:0005829">
    <property type="term" value="C:cytosol"/>
    <property type="evidence" value="ECO:0007669"/>
    <property type="project" value="TreeGrafter"/>
</dbReference>
<dbReference type="InterPro" id="IPR014756">
    <property type="entry name" value="Ig_E-set"/>
</dbReference>
<dbReference type="FunCoup" id="A0A7M7KP11">
    <property type="interactions" value="1111"/>
</dbReference>
<dbReference type="GO" id="GO:0009966">
    <property type="term" value="P:regulation of signal transduction"/>
    <property type="evidence" value="ECO:0007669"/>
    <property type="project" value="UniProtKB-ARBA"/>
</dbReference>
<evidence type="ECO:0000256" key="1">
    <source>
        <dbReference type="ARBA" id="ARBA00000885"/>
    </source>
</evidence>
<dbReference type="GO" id="GO:0061630">
    <property type="term" value="F:ubiquitin protein ligase activity"/>
    <property type="evidence" value="ECO:0007669"/>
    <property type="project" value="UniProtKB-EC"/>
</dbReference>
<dbReference type="Pfam" id="PF00632">
    <property type="entry name" value="HECT"/>
    <property type="match status" value="1"/>
</dbReference>
<proteinExistence type="predicted"/>
<dbReference type="Gene3D" id="2.60.40.10">
    <property type="entry name" value="Immunoglobulins"/>
    <property type="match status" value="1"/>
</dbReference>
<dbReference type="PANTHER" id="PTHR11254">
    <property type="entry name" value="HECT DOMAIN UBIQUITIN-PROTEIN LIGASE"/>
    <property type="match status" value="1"/>
</dbReference>
<dbReference type="InterPro" id="IPR013783">
    <property type="entry name" value="Ig-like_fold"/>
</dbReference>
<accession>A0A7M7KP11</accession>
<dbReference type="GO" id="GO:0043066">
    <property type="term" value="P:negative regulation of apoptotic process"/>
    <property type="evidence" value="ECO:0007669"/>
    <property type="project" value="TreeGrafter"/>
</dbReference>
<comment type="catalytic activity">
    <reaction evidence="1">
        <text>S-ubiquitinyl-[E2 ubiquitin-conjugating enzyme]-L-cysteine + [acceptor protein]-L-lysine = [E2 ubiquitin-conjugating enzyme]-L-cysteine + N(6)-ubiquitinyl-[acceptor protein]-L-lysine.</text>
        <dbReference type="EC" id="2.3.2.26"/>
    </reaction>
</comment>
<dbReference type="PANTHER" id="PTHR11254:SF340">
    <property type="entry name" value="APOPTOSIS-RESISTANT E3 UBIQUITIN PROTEIN LIGASE 1"/>
    <property type="match status" value="1"/>
</dbReference>
<dbReference type="Proteomes" id="UP000594260">
    <property type="component" value="Unplaced"/>
</dbReference>
<feature type="active site" description="Glycyl thioester intermediate" evidence="7">
    <location>
        <position position="772"/>
    </location>
</feature>
<dbReference type="SMART" id="SM00119">
    <property type="entry name" value="HECTc"/>
    <property type="match status" value="1"/>
</dbReference>
<dbReference type="InterPro" id="IPR017868">
    <property type="entry name" value="Filamin/ABP280_repeat-like"/>
</dbReference>
<evidence type="ECO:0000313" key="9">
    <source>
        <dbReference type="EnsemblMetazoa" id="XP_022669796"/>
    </source>
</evidence>
<dbReference type="OMA" id="CLFETAM"/>
<keyword evidence="5 7" id="KW-0833">Ubl conjugation pathway</keyword>
<protein>
    <recommendedName>
        <fullName evidence="3">HECT-type E3 ubiquitin transferase</fullName>
        <ecNumber evidence="3">2.3.2.26</ecNumber>
    </recommendedName>
</protein>
<evidence type="ECO:0000256" key="3">
    <source>
        <dbReference type="ARBA" id="ARBA00012485"/>
    </source>
</evidence>
<reference evidence="9" key="1">
    <citation type="submission" date="2021-01" db="UniProtKB">
        <authorList>
            <consortium name="EnsemblMetazoa"/>
        </authorList>
    </citation>
    <scope>IDENTIFICATION</scope>
</reference>
<dbReference type="Gene3D" id="3.90.1750.10">
    <property type="entry name" value="Hect, E3 ligase catalytic domains"/>
    <property type="match status" value="1"/>
</dbReference>
<dbReference type="GO" id="GO:0000209">
    <property type="term" value="P:protein polyubiquitination"/>
    <property type="evidence" value="ECO:0007669"/>
    <property type="project" value="TreeGrafter"/>
</dbReference>
<evidence type="ECO:0000256" key="7">
    <source>
        <dbReference type="PROSITE-ProRule" id="PRU00104"/>
    </source>
</evidence>
<comment type="pathway">
    <text evidence="2">Protein modification; protein ubiquitination.</text>
</comment>
<dbReference type="PROSITE" id="PS50237">
    <property type="entry name" value="HECT"/>
    <property type="match status" value="1"/>
</dbReference>
<dbReference type="Gene3D" id="3.30.2160.10">
    <property type="entry name" value="Hect, E3 ligase catalytic domain"/>
    <property type="match status" value="1"/>
</dbReference>
<keyword evidence="4" id="KW-0808">Transferase</keyword>
<organism evidence="9 10">
    <name type="scientific">Varroa destructor</name>
    <name type="common">Honeybee mite</name>
    <dbReference type="NCBI Taxonomy" id="109461"/>
    <lineage>
        <taxon>Eukaryota</taxon>
        <taxon>Metazoa</taxon>
        <taxon>Ecdysozoa</taxon>
        <taxon>Arthropoda</taxon>
        <taxon>Chelicerata</taxon>
        <taxon>Arachnida</taxon>
        <taxon>Acari</taxon>
        <taxon>Parasitiformes</taxon>
        <taxon>Mesostigmata</taxon>
        <taxon>Gamasina</taxon>
        <taxon>Dermanyssoidea</taxon>
        <taxon>Varroidae</taxon>
        <taxon>Varroa</taxon>
    </lineage>
</organism>
<name>A0A7M7KP11_VARDE</name>
<dbReference type="FunFam" id="3.30.2160.10:FF:000008">
    <property type="entry name" value="Apoptosis-resistant E3 ubiquitin protein ligase 1"/>
    <property type="match status" value="1"/>
</dbReference>
<evidence type="ECO:0000256" key="2">
    <source>
        <dbReference type="ARBA" id="ARBA00004906"/>
    </source>
</evidence>
<dbReference type="SUPFAM" id="SSF56204">
    <property type="entry name" value="Hect, E3 ligase catalytic domain"/>
    <property type="match status" value="1"/>
</dbReference>
<dbReference type="EC" id="2.3.2.26" evidence="3"/>
<dbReference type="GeneID" id="111253885"/>
<dbReference type="SUPFAM" id="SSF81296">
    <property type="entry name" value="E set domains"/>
    <property type="match status" value="1"/>
</dbReference>
<sequence>MISFTPIIQAGGGLIEELVRDSPPARGVCQLVGDWLSRINEYFQKDEAGPLTEFLFVLLCSVVASTLAFSHKRLSRRRSLHTEDCYVEFLWNDFECVPRVGEQYEYIMHYPPLKGERGPPEITISMHNEDIAIPFCIQHDTFNGQARVQFTPRVSGFYSFRMAIEHVPIAGSPFLKRFDPGEPTASHTTVSNFRPVMVTGDRTALQLKLRLRDRYGNEAFVDDVNAARLQKLLRLHIERHDGGKASSVKYSVWRDDVLLSSATLSVQLSSPGLFKLKLLYDGVPLAKSPCIEVVVLCDSRYHALMNYNEAVSSAELILCDSALLSDAKNTQFRYSIRVRPSAGGSGSEVHFLTKDDTERSHLITSSLKVSLRHRTVELHDEQSHLRVAVTSEHSSSFIYAGLLHLAGRLAGASRAFEERRDSLVERVRGQSGEVSSHQREIEGPARLIVCRTDPLRTTMKATECFDREDWRRKFQINIKFEIAADMGGLSREWFEILCIKLFDPNEGLFTSYGGAQGFVLPNASLPPCGSYLRKLEFAGSVVAKCVYESALGNQHRLTVKANFARSFLAQMLGRPVTYRHFKTDDPELYQGKIKYILENNVDNLQLSFIDEEFTIDGKLIQEVELISGGSSFAVTEKNKFQYLNALAEYRLARKVRSHIKSFMMGFNTVLNINFLREFDEEELELLLCGSPIYVVEDLRKNHYALGWTDTNRHILQWFWKVVDSFSEEELSQFVQFVTGSSRLPLGGFSQLEPWVHIVYVEANNILPSAHTCFNYLCLPGYDSCELLVRQLRTALREGCQGFGFV</sequence>
<evidence type="ECO:0000313" key="10">
    <source>
        <dbReference type="Proteomes" id="UP000594260"/>
    </source>
</evidence>